<dbReference type="GO" id="GO:0032153">
    <property type="term" value="C:cell division site"/>
    <property type="evidence" value="ECO:0007669"/>
    <property type="project" value="TreeGrafter"/>
</dbReference>
<gene>
    <name evidence="8" type="ORF">D3M59_06150</name>
</gene>
<keyword evidence="9" id="KW-1185">Reference proteome</keyword>
<accession>A0A418Q3N4</accession>
<dbReference type="GO" id="GO:0005886">
    <property type="term" value="C:plasma membrane"/>
    <property type="evidence" value="ECO:0007669"/>
    <property type="project" value="UniProtKB-SubCell"/>
</dbReference>
<keyword evidence="2" id="KW-1003">Cell membrane</keyword>
<dbReference type="PANTHER" id="PTHR47755:SF1">
    <property type="entry name" value="CELL DIVISION PROTEIN FTSX"/>
    <property type="match status" value="1"/>
</dbReference>
<keyword evidence="3 6" id="KW-0812">Transmembrane</keyword>
<dbReference type="PANTHER" id="PTHR47755">
    <property type="entry name" value="CELL DIVISION PROTEIN FTSX"/>
    <property type="match status" value="1"/>
</dbReference>
<evidence type="ECO:0000256" key="4">
    <source>
        <dbReference type="ARBA" id="ARBA00022989"/>
    </source>
</evidence>
<reference evidence="8 9" key="1">
    <citation type="submission" date="2018-09" db="EMBL/GenBank/DDBJ databases">
        <title>Sphingomonas sp. DAC4.</title>
        <authorList>
            <person name="Seo T."/>
        </authorList>
    </citation>
    <scope>NUCLEOTIDE SEQUENCE [LARGE SCALE GENOMIC DNA]</scope>
    <source>
        <strain evidence="8 9">DAC4</strain>
    </source>
</reference>
<dbReference type="AlphaFoldDB" id="A0A418Q3N4"/>
<feature type="domain" description="ABC3 transporter permease C-terminal" evidence="7">
    <location>
        <begin position="167"/>
        <end position="281"/>
    </location>
</feature>
<comment type="subcellular location">
    <subcellularLocation>
        <location evidence="1">Cell membrane</location>
        <topology evidence="1">Multi-pass membrane protein</topology>
    </subcellularLocation>
</comment>
<name>A0A418Q3N4_9SPHN</name>
<evidence type="ECO:0000256" key="5">
    <source>
        <dbReference type="ARBA" id="ARBA00023136"/>
    </source>
</evidence>
<dbReference type="EMBL" id="QXTF01000001">
    <property type="protein sequence ID" value="RIX32512.1"/>
    <property type="molecule type" value="Genomic_DNA"/>
</dbReference>
<dbReference type="Proteomes" id="UP000285023">
    <property type="component" value="Unassembled WGS sequence"/>
</dbReference>
<feature type="transmembrane region" description="Helical" evidence="6">
    <location>
        <begin position="258"/>
        <end position="280"/>
    </location>
</feature>
<comment type="caution">
    <text evidence="8">The sequence shown here is derived from an EMBL/GenBank/DDBJ whole genome shotgun (WGS) entry which is preliminary data.</text>
</comment>
<keyword evidence="5 6" id="KW-0472">Membrane</keyword>
<dbReference type="Pfam" id="PF02687">
    <property type="entry name" value="FtsX"/>
    <property type="match status" value="1"/>
</dbReference>
<evidence type="ECO:0000313" key="8">
    <source>
        <dbReference type="EMBL" id="RIX32512.1"/>
    </source>
</evidence>
<evidence type="ECO:0000256" key="2">
    <source>
        <dbReference type="ARBA" id="ARBA00022475"/>
    </source>
</evidence>
<sequence>MSFFFVSEPDRRLIPASGLRGPVPLLIAIMTFVMVVVAAAGLALANTASVVRGGVESRYSIQIADGAAKAPAVLAAARAATGVSRAEQVPPAELRLTLERWLGPVGAEADLPIPVIIDVDLKPGADVRVVSSAISRTAPNAAFVAHRSSLAPLLKALNGLTILAFGLVLLIAMASAAAIILAARGALDTHRATIEVMHGIGATDGQVARLFLRQIASEALLGGLAGAAVAGTILGLILGGAGFATSLAGAPPLQWKDAVLLALLPVAVALLATVVARSALVRALRERL</sequence>
<evidence type="ECO:0000256" key="1">
    <source>
        <dbReference type="ARBA" id="ARBA00004651"/>
    </source>
</evidence>
<dbReference type="InterPro" id="IPR003838">
    <property type="entry name" value="ABC3_permease_C"/>
</dbReference>
<proteinExistence type="predicted"/>
<feature type="transmembrane region" description="Helical" evidence="6">
    <location>
        <begin position="162"/>
        <end position="183"/>
    </location>
</feature>
<evidence type="ECO:0000256" key="6">
    <source>
        <dbReference type="SAM" id="Phobius"/>
    </source>
</evidence>
<dbReference type="InterPro" id="IPR004513">
    <property type="entry name" value="FtsX"/>
</dbReference>
<feature type="transmembrane region" description="Helical" evidence="6">
    <location>
        <begin position="219"/>
        <end position="238"/>
    </location>
</feature>
<evidence type="ECO:0000313" key="9">
    <source>
        <dbReference type="Proteomes" id="UP000285023"/>
    </source>
</evidence>
<evidence type="ECO:0000259" key="7">
    <source>
        <dbReference type="Pfam" id="PF02687"/>
    </source>
</evidence>
<dbReference type="GO" id="GO:0051301">
    <property type="term" value="P:cell division"/>
    <property type="evidence" value="ECO:0007669"/>
    <property type="project" value="InterPro"/>
</dbReference>
<feature type="transmembrane region" description="Helical" evidence="6">
    <location>
        <begin position="21"/>
        <end position="45"/>
    </location>
</feature>
<dbReference type="OrthoDB" id="8478373at2"/>
<keyword evidence="4 6" id="KW-1133">Transmembrane helix</keyword>
<organism evidence="8 9">
    <name type="scientific">Sphingomonas edaphi</name>
    <dbReference type="NCBI Taxonomy" id="2315689"/>
    <lineage>
        <taxon>Bacteria</taxon>
        <taxon>Pseudomonadati</taxon>
        <taxon>Pseudomonadota</taxon>
        <taxon>Alphaproteobacteria</taxon>
        <taxon>Sphingomonadales</taxon>
        <taxon>Sphingomonadaceae</taxon>
        <taxon>Sphingomonas</taxon>
    </lineage>
</organism>
<protein>
    <recommendedName>
        <fullName evidence="7">ABC3 transporter permease C-terminal domain-containing protein</fullName>
    </recommendedName>
</protein>
<evidence type="ECO:0000256" key="3">
    <source>
        <dbReference type="ARBA" id="ARBA00022692"/>
    </source>
</evidence>
<dbReference type="RefSeq" id="WP_119532524.1">
    <property type="nucleotide sequence ID" value="NZ_QXTF01000001.1"/>
</dbReference>